<dbReference type="PANTHER" id="PTHR45436:SF5">
    <property type="entry name" value="SENSOR HISTIDINE KINASE TRCS"/>
    <property type="match status" value="1"/>
</dbReference>
<evidence type="ECO:0000259" key="13">
    <source>
        <dbReference type="PROSITE" id="PS50885"/>
    </source>
</evidence>
<dbReference type="EMBL" id="CP036274">
    <property type="protein sequence ID" value="QDU27983.1"/>
    <property type="molecule type" value="Genomic_DNA"/>
</dbReference>
<evidence type="ECO:0000313" key="14">
    <source>
        <dbReference type="EMBL" id="QDU27983.1"/>
    </source>
</evidence>
<dbReference type="Pfam" id="PF02518">
    <property type="entry name" value="HATPase_c"/>
    <property type="match status" value="1"/>
</dbReference>
<dbReference type="KEGG" id="aagg:ETAA8_30750"/>
<dbReference type="Gene3D" id="1.10.287.130">
    <property type="match status" value="1"/>
</dbReference>
<dbReference type="FunFam" id="1.10.287.130:FF:000001">
    <property type="entry name" value="Two-component sensor histidine kinase"/>
    <property type="match status" value="1"/>
</dbReference>
<keyword evidence="15" id="KW-1185">Reference proteome</keyword>
<comment type="catalytic activity">
    <reaction evidence="1">
        <text>ATP + protein L-histidine = ADP + protein N-phospho-L-histidine.</text>
        <dbReference type="EC" id="2.7.13.3"/>
    </reaction>
</comment>
<dbReference type="InterPro" id="IPR004358">
    <property type="entry name" value="Sig_transdc_His_kin-like_C"/>
</dbReference>
<dbReference type="PROSITE" id="PS50109">
    <property type="entry name" value="HIS_KIN"/>
    <property type="match status" value="1"/>
</dbReference>
<keyword evidence="9" id="KW-0902">Two-component regulatory system</keyword>
<keyword evidence="7 14" id="KW-0418">Kinase</keyword>
<dbReference type="PANTHER" id="PTHR45436">
    <property type="entry name" value="SENSOR HISTIDINE KINASE YKOH"/>
    <property type="match status" value="1"/>
</dbReference>
<keyword evidence="10 11" id="KW-0472">Membrane</keyword>
<keyword evidence="6 11" id="KW-0812">Transmembrane</keyword>
<dbReference type="Gene3D" id="6.10.340.10">
    <property type="match status" value="1"/>
</dbReference>
<dbReference type="OrthoDB" id="9786919at2"/>
<dbReference type="GO" id="GO:0005886">
    <property type="term" value="C:plasma membrane"/>
    <property type="evidence" value="ECO:0007669"/>
    <property type="project" value="TreeGrafter"/>
</dbReference>
<dbReference type="InterPro" id="IPR003660">
    <property type="entry name" value="HAMP_dom"/>
</dbReference>
<evidence type="ECO:0000256" key="4">
    <source>
        <dbReference type="ARBA" id="ARBA00022553"/>
    </source>
</evidence>
<dbReference type="CDD" id="cd00075">
    <property type="entry name" value="HATPase"/>
    <property type="match status" value="1"/>
</dbReference>
<dbReference type="EC" id="2.7.13.3" evidence="3"/>
<feature type="domain" description="HAMP" evidence="13">
    <location>
        <begin position="184"/>
        <end position="237"/>
    </location>
</feature>
<keyword evidence="8 11" id="KW-1133">Transmembrane helix</keyword>
<dbReference type="PRINTS" id="PR00344">
    <property type="entry name" value="BCTRLSENSOR"/>
</dbReference>
<comment type="subcellular location">
    <subcellularLocation>
        <location evidence="2">Membrane</location>
    </subcellularLocation>
</comment>
<feature type="transmembrane region" description="Helical" evidence="11">
    <location>
        <begin position="163"/>
        <end position="183"/>
    </location>
</feature>
<dbReference type="GO" id="GO:0000155">
    <property type="term" value="F:phosphorelay sensor kinase activity"/>
    <property type="evidence" value="ECO:0007669"/>
    <property type="project" value="InterPro"/>
</dbReference>
<evidence type="ECO:0000256" key="10">
    <source>
        <dbReference type="ARBA" id="ARBA00023136"/>
    </source>
</evidence>
<dbReference type="InterPro" id="IPR005467">
    <property type="entry name" value="His_kinase_dom"/>
</dbReference>
<accession>A0A517YCL8</accession>
<dbReference type="CDD" id="cd06225">
    <property type="entry name" value="HAMP"/>
    <property type="match status" value="1"/>
</dbReference>
<dbReference type="SMART" id="SM00388">
    <property type="entry name" value="HisKA"/>
    <property type="match status" value="1"/>
</dbReference>
<dbReference type="SMART" id="SM00387">
    <property type="entry name" value="HATPase_c"/>
    <property type="match status" value="1"/>
</dbReference>
<name>A0A517YCL8_9BACT</name>
<evidence type="ECO:0000256" key="5">
    <source>
        <dbReference type="ARBA" id="ARBA00022679"/>
    </source>
</evidence>
<evidence type="ECO:0000256" key="1">
    <source>
        <dbReference type="ARBA" id="ARBA00000085"/>
    </source>
</evidence>
<dbReference type="FunFam" id="3.30.565.10:FF:000006">
    <property type="entry name" value="Sensor histidine kinase WalK"/>
    <property type="match status" value="1"/>
</dbReference>
<feature type="domain" description="Histidine kinase" evidence="12">
    <location>
        <begin position="245"/>
        <end position="481"/>
    </location>
</feature>
<dbReference type="InterPro" id="IPR036890">
    <property type="entry name" value="HATPase_C_sf"/>
</dbReference>
<evidence type="ECO:0000256" key="3">
    <source>
        <dbReference type="ARBA" id="ARBA00012438"/>
    </source>
</evidence>
<sequence length="490" mass="54290">MSFERLKTTIRSLRFRLMLWNALAVLLTGFAILLIVRQGMAYILNYDLDRVLAEDLEEISQNLRAEPEFDFDRLQRELDIKAGSHAYHQWFVLFLDSAGEAIWTSKSAPQLPRLPAATETVQLLTVGDYRLALRKFSGKQHAIVCVGSSIAFIQREMAVIDRLVMIVSAVLLVASPVGGYILAGRATQPLAQMMQTTARLRPAEMSERLKIRGTQDELDQLAITVNGLLDRLAAYLKQKHDFLANAAHELRTPLSAIRSSVEVALSGNRTVDEYNELLAEVIDECASLETLVNQLLLLAETDAERPTVLDGDVRLDSLVTRTVEMFQGVADFNGVRLRVEPLPVIFVTGNRNYLRQVLSNLIDNAIKFTASHYQQPSVAAGVNGQAERGEIVISMQKDPERPMVTLTIEDNGPGIGEVDLPHIFDRFYRVDRSRMRGTPTGGTGLGLSICQSIIQTHHGTITVESTIDRGTKFIISLPLASKLAEVIAAS</sequence>
<dbReference type="CDD" id="cd00082">
    <property type="entry name" value="HisKA"/>
    <property type="match status" value="1"/>
</dbReference>
<protein>
    <recommendedName>
        <fullName evidence="3">histidine kinase</fullName>
        <ecNumber evidence="3">2.7.13.3</ecNumber>
    </recommendedName>
</protein>
<organism evidence="14 15">
    <name type="scientific">Anatilimnocola aggregata</name>
    <dbReference type="NCBI Taxonomy" id="2528021"/>
    <lineage>
        <taxon>Bacteria</taxon>
        <taxon>Pseudomonadati</taxon>
        <taxon>Planctomycetota</taxon>
        <taxon>Planctomycetia</taxon>
        <taxon>Pirellulales</taxon>
        <taxon>Pirellulaceae</taxon>
        <taxon>Anatilimnocola</taxon>
    </lineage>
</organism>
<feature type="transmembrane region" description="Helical" evidence="11">
    <location>
        <begin position="17"/>
        <end position="36"/>
    </location>
</feature>
<dbReference type="Proteomes" id="UP000315017">
    <property type="component" value="Chromosome"/>
</dbReference>
<dbReference type="InterPro" id="IPR050428">
    <property type="entry name" value="TCS_sensor_his_kinase"/>
</dbReference>
<dbReference type="InterPro" id="IPR036097">
    <property type="entry name" value="HisK_dim/P_sf"/>
</dbReference>
<evidence type="ECO:0000256" key="2">
    <source>
        <dbReference type="ARBA" id="ARBA00004370"/>
    </source>
</evidence>
<evidence type="ECO:0000313" key="15">
    <source>
        <dbReference type="Proteomes" id="UP000315017"/>
    </source>
</evidence>
<evidence type="ECO:0000256" key="11">
    <source>
        <dbReference type="SAM" id="Phobius"/>
    </source>
</evidence>
<dbReference type="AlphaFoldDB" id="A0A517YCL8"/>
<dbReference type="SUPFAM" id="SSF158472">
    <property type="entry name" value="HAMP domain-like"/>
    <property type="match status" value="1"/>
</dbReference>
<keyword evidence="4" id="KW-0597">Phosphoprotein</keyword>
<proteinExistence type="predicted"/>
<evidence type="ECO:0000256" key="6">
    <source>
        <dbReference type="ARBA" id="ARBA00022692"/>
    </source>
</evidence>
<dbReference type="Pfam" id="PF00672">
    <property type="entry name" value="HAMP"/>
    <property type="match status" value="1"/>
</dbReference>
<dbReference type="SUPFAM" id="SSF47384">
    <property type="entry name" value="Homodimeric domain of signal transducing histidine kinase"/>
    <property type="match status" value="1"/>
</dbReference>
<dbReference type="SMART" id="SM00304">
    <property type="entry name" value="HAMP"/>
    <property type="match status" value="1"/>
</dbReference>
<dbReference type="PROSITE" id="PS50885">
    <property type="entry name" value="HAMP"/>
    <property type="match status" value="1"/>
</dbReference>
<dbReference type="InterPro" id="IPR003594">
    <property type="entry name" value="HATPase_dom"/>
</dbReference>
<dbReference type="RefSeq" id="WP_145089510.1">
    <property type="nucleotide sequence ID" value="NZ_CP036274.1"/>
</dbReference>
<reference evidence="14 15" key="1">
    <citation type="submission" date="2019-02" db="EMBL/GenBank/DDBJ databases">
        <title>Deep-cultivation of Planctomycetes and their phenomic and genomic characterization uncovers novel biology.</title>
        <authorList>
            <person name="Wiegand S."/>
            <person name="Jogler M."/>
            <person name="Boedeker C."/>
            <person name="Pinto D."/>
            <person name="Vollmers J."/>
            <person name="Rivas-Marin E."/>
            <person name="Kohn T."/>
            <person name="Peeters S.H."/>
            <person name="Heuer A."/>
            <person name="Rast P."/>
            <person name="Oberbeckmann S."/>
            <person name="Bunk B."/>
            <person name="Jeske O."/>
            <person name="Meyerdierks A."/>
            <person name="Storesund J.E."/>
            <person name="Kallscheuer N."/>
            <person name="Luecker S."/>
            <person name="Lage O.M."/>
            <person name="Pohl T."/>
            <person name="Merkel B.J."/>
            <person name="Hornburger P."/>
            <person name="Mueller R.-W."/>
            <person name="Bruemmer F."/>
            <person name="Labrenz M."/>
            <person name="Spormann A.M."/>
            <person name="Op den Camp H."/>
            <person name="Overmann J."/>
            <person name="Amann R."/>
            <person name="Jetten M.S.M."/>
            <person name="Mascher T."/>
            <person name="Medema M.H."/>
            <person name="Devos D.P."/>
            <person name="Kaster A.-K."/>
            <person name="Ovreas L."/>
            <person name="Rohde M."/>
            <person name="Galperin M.Y."/>
            <person name="Jogler C."/>
        </authorList>
    </citation>
    <scope>NUCLEOTIDE SEQUENCE [LARGE SCALE GENOMIC DNA]</scope>
    <source>
        <strain evidence="14 15">ETA_A8</strain>
    </source>
</reference>
<evidence type="ECO:0000259" key="12">
    <source>
        <dbReference type="PROSITE" id="PS50109"/>
    </source>
</evidence>
<dbReference type="InterPro" id="IPR003661">
    <property type="entry name" value="HisK_dim/P_dom"/>
</dbReference>
<evidence type="ECO:0000256" key="8">
    <source>
        <dbReference type="ARBA" id="ARBA00022989"/>
    </source>
</evidence>
<keyword evidence="5 14" id="KW-0808">Transferase</keyword>
<evidence type="ECO:0000256" key="9">
    <source>
        <dbReference type="ARBA" id="ARBA00023012"/>
    </source>
</evidence>
<dbReference type="SUPFAM" id="SSF55874">
    <property type="entry name" value="ATPase domain of HSP90 chaperone/DNA topoisomerase II/histidine kinase"/>
    <property type="match status" value="1"/>
</dbReference>
<gene>
    <name evidence="14" type="primary">cusS_2</name>
    <name evidence="14" type="ORF">ETAA8_30750</name>
</gene>
<evidence type="ECO:0000256" key="7">
    <source>
        <dbReference type="ARBA" id="ARBA00022777"/>
    </source>
</evidence>
<dbReference type="Gene3D" id="3.30.565.10">
    <property type="entry name" value="Histidine kinase-like ATPase, C-terminal domain"/>
    <property type="match status" value="1"/>
</dbReference>
<dbReference type="Pfam" id="PF00512">
    <property type="entry name" value="HisKA"/>
    <property type="match status" value="1"/>
</dbReference>